<feature type="domain" description="PAC" evidence="6">
    <location>
        <begin position="136"/>
        <end position="188"/>
    </location>
</feature>
<evidence type="ECO:0000256" key="3">
    <source>
        <dbReference type="ARBA" id="ARBA00022553"/>
    </source>
</evidence>
<dbReference type="InterPro" id="IPR036097">
    <property type="entry name" value="HisK_dim/P_sf"/>
</dbReference>
<evidence type="ECO:0000259" key="5">
    <source>
        <dbReference type="PROSITE" id="PS50112"/>
    </source>
</evidence>
<gene>
    <name evidence="7" type="ORF">G6N73_25810</name>
</gene>
<dbReference type="InterPro" id="IPR005467">
    <property type="entry name" value="His_kinase_dom"/>
</dbReference>
<accession>A0A6G4WIS0</accession>
<organism evidence="7 8">
    <name type="scientific">Allomesorhizobium camelthorni</name>
    <dbReference type="NCBI Taxonomy" id="475069"/>
    <lineage>
        <taxon>Bacteria</taxon>
        <taxon>Pseudomonadati</taxon>
        <taxon>Pseudomonadota</taxon>
        <taxon>Alphaproteobacteria</taxon>
        <taxon>Hyphomicrobiales</taxon>
        <taxon>Phyllobacteriaceae</taxon>
        <taxon>Allomesorhizobium</taxon>
    </lineage>
</organism>
<dbReference type="Pfam" id="PF08448">
    <property type="entry name" value="PAS_4"/>
    <property type="match status" value="1"/>
</dbReference>
<dbReference type="Gene3D" id="1.10.287.130">
    <property type="match status" value="1"/>
</dbReference>
<dbReference type="SUPFAM" id="SSF47384">
    <property type="entry name" value="Homodimeric domain of signal transducing histidine kinase"/>
    <property type="match status" value="1"/>
</dbReference>
<dbReference type="InterPro" id="IPR003594">
    <property type="entry name" value="HATPase_dom"/>
</dbReference>
<dbReference type="PRINTS" id="PR00344">
    <property type="entry name" value="BCTRLSENSOR"/>
</dbReference>
<feature type="domain" description="PAS" evidence="5">
    <location>
        <begin position="63"/>
        <end position="118"/>
    </location>
</feature>
<comment type="caution">
    <text evidence="7">The sequence shown here is derived from an EMBL/GenBank/DDBJ whole genome shotgun (WGS) entry which is preliminary data.</text>
</comment>
<dbReference type="PROSITE" id="PS50113">
    <property type="entry name" value="PAC"/>
    <property type="match status" value="1"/>
</dbReference>
<dbReference type="Gene3D" id="3.30.565.10">
    <property type="entry name" value="Histidine kinase-like ATPase, C-terminal domain"/>
    <property type="match status" value="1"/>
</dbReference>
<evidence type="ECO:0000313" key="8">
    <source>
        <dbReference type="Proteomes" id="UP001642900"/>
    </source>
</evidence>
<dbReference type="SUPFAM" id="SSF55874">
    <property type="entry name" value="ATPase domain of HSP90 chaperone/DNA topoisomerase II/histidine kinase"/>
    <property type="match status" value="1"/>
</dbReference>
<dbReference type="GO" id="GO:0000155">
    <property type="term" value="F:phosphorelay sensor kinase activity"/>
    <property type="evidence" value="ECO:0007669"/>
    <property type="project" value="InterPro"/>
</dbReference>
<dbReference type="SMART" id="SM00388">
    <property type="entry name" value="HisKA"/>
    <property type="match status" value="1"/>
</dbReference>
<comment type="catalytic activity">
    <reaction evidence="1">
        <text>ATP + protein L-histidine = ADP + protein N-phospho-L-histidine.</text>
        <dbReference type="EC" id="2.7.13.3"/>
    </reaction>
</comment>
<dbReference type="EC" id="2.7.13.3" evidence="2"/>
<dbReference type="PANTHER" id="PTHR43065">
    <property type="entry name" value="SENSOR HISTIDINE KINASE"/>
    <property type="match status" value="1"/>
</dbReference>
<proteinExistence type="predicted"/>
<dbReference type="InterPro" id="IPR000014">
    <property type="entry name" value="PAS"/>
</dbReference>
<sequence>MASSVPRKRHNEPYLPAEVPTLGLAPAGEEAWIEVIQKMNAVYKDLVDSQTQLERQHAALMEAQQFIASVLGSMTDVLIACDAKGRIQQVNPAMVQLAGVAETELVGTSILDLFEDRDEATAARFGECLRGAHAIADLDVQLRQKGGGTTPLALNCSPRFDHRGRLVGIVIVGRPIGELRRAYHELDLAHQKLTRTQQQLVVSEKMAALGRLVAGVAHELNNPISFVFGNMHALKRYGVAITSYIEATRGKGDAQALEELRKRLKIDPIAADIEPLIEGTLEGAERVRAIVQDLRRFSSSQREVPEMFDVVRVIRTAVDWVMRAEHVRPTVAFDMPDQLDVTARKGYLHQVTVNLVHNAADVLQGRANPRIEISCRREEGHIVIRVRDNGPGIAEALMDQIFEPFFTTKPIGHGTGLGLYVSYELMREQGGDLTAAGHPGGGAVFTVRLPADVGKALRLP</sequence>
<dbReference type="EMBL" id="JAAKZF010000054">
    <property type="protein sequence ID" value="NGO54504.1"/>
    <property type="molecule type" value="Genomic_DNA"/>
</dbReference>
<dbReference type="InterPro" id="IPR004358">
    <property type="entry name" value="Sig_transdc_His_kin-like_C"/>
</dbReference>
<dbReference type="CDD" id="cd00082">
    <property type="entry name" value="HisKA"/>
    <property type="match status" value="1"/>
</dbReference>
<dbReference type="AlphaFoldDB" id="A0A6G4WIS0"/>
<dbReference type="InterPro" id="IPR036890">
    <property type="entry name" value="HATPase_C_sf"/>
</dbReference>
<dbReference type="PROSITE" id="PS50109">
    <property type="entry name" value="HIS_KIN"/>
    <property type="match status" value="1"/>
</dbReference>
<evidence type="ECO:0000256" key="1">
    <source>
        <dbReference type="ARBA" id="ARBA00000085"/>
    </source>
</evidence>
<dbReference type="InterPro" id="IPR000700">
    <property type="entry name" value="PAS-assoc_C"/>
</dbReference>
<evidence type="ECO:0000313" key="7">
    <source>
        <dbReference type="EMBL" id="NGO54504.1"/>
    </source>
</evidence>
<evidence type="ECO:0000259" key="6">
    <source>
        <dbReference type="PROSITE" id="PS50113"/>
    </source>
</evidence>
<dbReference type="Gene3D" id="3.30.450.20">
    <property type="entry name" value="PAS domain"/>
    <property type="match status" value="1"/>
</dbReference>
<keyword evidence="3" id="KW-0597">Phosphoprotein</keyword>
<dbReference type="InterPro" id="IPR013656">
    <property type="entry name" value="PAS_4"/>
</dbReference>
<name>A0A6G4WIS0_9HYPH</name>
<keyword evidence="8" id="KW-1185">Reference proteome</keyword>
<dbReference type="PANTHER" id="PTHR43065:SF42">
    <property type="entry name" value="TWO-COMPONENT SENSOR PPRA"/>
    <property type="match status" value="1"/>
</dbReference>
<dbReference type="InterPro" id="IPR003661">
    <property type="entry name" value="HisK_dim/P_dom"/>
</dbReference>
<dbReference type="SMART" id="SM00387">
    <property type="entry name" value="HATPase_c"/>
    <property type="match status" value="1"/>
</dbReference>
<evidence type="ECO:0000259" key="4">
    <source>
        <dbReference type="PROSITE" id="PS50109"/>
    </source>
</evidence>
<dbReference type="PROSITE" id="PS50112">
    <property type="entry name" value="PAS"/>
    <property type="match status" value="1"/>
</dbReference>
<dbReference type="Pfam" id="PF02518">
    <property type="entry name" value="HATPase_c"/>
    <property type="match status" value="1"/>
</dbReference>
<protein>
    <recommendedName>
        <fullName evidence="2">histidine kinase</fullName>
        <ecNumber evidence="2">2.7.13.3</ecNumber>
    </recommendedName>
</protein>
<dbReference type="InterPro" id="IPR035965">
    <property type="entry name" value="PAS-like_dom_sf"/>
</dbReference>
<feature type="domain" description="Histidine kinase" evidence="4">
    <location>
        <begin position="215"/>
        <end position="453"/>
    </location>
</feature>
<dbReference type="Proteomes" id="UP001642900">
    <property type="component" value="Unassembled WGS sequence"/>
</dbReference>
<dbReference type="RefSeq" id="WP_165032841.1">
    <property type="nucleotide sequence ID" value="NZ_JAAKZF010000054.1"/>
</dbReference>
<dbReference type="NCBIfam" id="TIGR00229">
    <property type="entry name" value="sensory_box"/>
    <property type="match status" value="1"/>
</dbReference>
<reference evidence="7 8" key="1">
    <citation type="submission" date="2020-02" db="EMBL/GenBank/DDBJ databases">
        <title>Genome sequence of strain CCNWXJ40-4.</title>
        <authorList>
            <person name="Gao J."/>
            <person name="Sun J."/>
        </authorList>
    </citation>
    <scope>NUCLEOTIDE SEQUENCE [LARGE SCALE GENOMIC DNA]</scope>
    <source>
        <strain evidence="7 8">CCNWXJ 40-4</strain>
    </source>
</reference>
<dbReference type="SMART" id="SM00091">
    <property type="entry name" value="PAS"/>
    <property type="match status" value="1"/>
</dbReference>
<evidence type="ECO:0000256" key="2">
    <source>
        <dbReference type="ARBA" id="ARBA00012438"/>
    </source>
</evidence>
<dbReference type="SUPFAM" id="SSF55785">
    <property type="entry name" value="PYP-like sensor domain (PAS domain)"/>
    <property type="match status" value="1"/>
</dbReference>
<dbReference type="CDD" id="cd00130">
    <property type="entry name" value="PAS"/>
    <property type="match status" value="1"/>
</dbReference>